<feature type="transmembrane region" description="Helical" evidence="1">
    <location>
        <begin position="156"/>
        <end position="177"/>
    </location>
</feature>
<proteinExistence type="predicted"/>
<sequence length="236" mass="27808">MKSQNKLAFLSIGLLLFYLILAKNYLFGKFTIQNLFRGVDFGANTMQTLVFIFFFFTIATLNFALLQSWFSDWLILQLIRYKKISHAFKNLNETIFKLNVLFHIMFIILFFVFSELFHASSSISFSLLSMLLTNFLICNLYMLTQFLFNLYFSDRVGYFLVLVYAGLFLMVGESLFVNGGSVIFQILAWPQFICQQRLSILHVNLLVWYVILLVLFMLVEGLIYGRLRQIDWLRRD</sequence>
<reference evidence="4 5" key="1">
    <citation type="journal article" date="2016" name="PLoS ONE">
        <title>The Identification of Novel Diagnostic Marker Genes for the Detection of Beer Spoiling Pediococcus damnosus Strains Using the BlAst Diagnostic Gene findEr.</title>
        <authorList>
            <person name="Behr J."/>
            <person name="Geissler A.J."/>
            <person name="Schmid J."/>
            <person name="Zehe A."/>
            <person name="Vogel R.F."/>
        </authorList>
    </citation>
    <scope>NUCLEOTIDE SEQUENCE [LARGE SCALE GENOMIC DNA]</scope>
    <source>
        <strain evidence="2 5">TMW 2.1533</strain>
        <strain evidence="3 4">TMW 2.1535</strain>
    </source>
</reference>
<feature type="transmembrane region" description="Helical" evidence="1">
    <location>
        <begin position="206"/>
        <end position="225"/>
    </location>
</feature>
<feature type="transmembrane region" description="Helical" evidence="1">
    <location>
        <begin position="123"/>
        <end position="144"/>
    </location>
</feature>
<organism evidence="2 5">
    <name type="scientific">Pediococcus damnosus</name>
    <dbReference type="NCBI Taxonomy" id="51663"/>
    <lineage>
        <taxon>Bacteria</taxon>
        <taxon>Bacillati</taxon>
        <taxon>Bacillota</taxon>
        <taxon>Bacilli</taxon>
        <taxon>Lactobacillales</taxon>
        <taxon>Lactobacillaceae</taxon>
        <taxon>Pediococcus</taxon>
    </lineage>
</organism>
<evidence type="ECO:0000313" key="5">
    <source>
        <dbReference type="Proteomes" id="UP000076405"/>
    </source>
</evidence>
<keyword evidence="4" id="KW-1185">Reference proteome</keyword>
<dbReference type="Proteomes" id="UP000076405">
    <property type="component" value="Chromosome"/>
</dbReference>
<dbReference type="OrthoDB" id="9915581at2"/>
<dbReference type="RefSeq" id="WP_046870798.1">
    <property type="nucleotide sequence ID" value="NZ_BAAAXI010000098.1"/>
</dbReference>
<dbReference type="AlphaFoldDB" id="A0A143AK45"/>
<evidence type="ECO:0000313" key="3">
    <source>
        <dbReference type="EMBL" id="AMV67643.1"/>
    </source>
</evidence>
<evidence type="ECO:0000256" key="1">
    <source>
        <dbReference type="SAM" id="Phobius"/>
    </source>
</evidence>
<dbReference type="Proteomes" id="UP000076244">
    <property type="component" value="Chromosome"/>
</dbReference>
<keyword evidence="1" id="KW-0472">Membrane</keyword>
<feature type="transmembrane region" description="Helical" evidence="1">
    <location>
        <begin position="96"/>
        <end position="117"/>
    </location>
</feature>
<dbReference type="EMBL" id="CP012275">
    <property type="protein sequence ID" value="AMV62493.1"/>
    <property type="molecule type" value="Genomic_DNA"/>
</dbReference>
<feature type="transmembrane region" description="Helical" evidence="1">
    <location>
        <begin position="46"/>
        <end position="75"/>
    </location>
</feature>
<protein>
    <submittedName>
        <fullName evidence="2">Uncharacterized protein</fullName>
    </submittedName>
</protein>
<evidence type="ECO:0000313" key="4">
    <source>
        <dbReference type="Proteomes" id="UP000076244"/>
    </source>
</evidence>
<name>A0A143AK45_9LACO</name>
<accession>A0A143AK45</accession>
<keyword evidence="1" id="KW-0812">Transmembrane</keyword>
<dbReference type="EMBL" id="CP012288">
    <property type="protein sequence ID" value="AMV67643.1"/>
    <property type="molecule type" value="Genomic_DNA"/>
</dbReference>
<gene>
    <name evidence="2" type="ORF">ADU70_0999</name>
    <name evidence="3" type="ORF">ADU72_1718</name>
</gene>
<dbReference type="KEGG" id="pdm:ADU72_1718"/>
<evidence type="ECO:0000313" key="2">
    <source>
        <dbReference type="EMBL" id="AMV62493.1"/>
    </source>
</evidence>
<keyword evidence="1" id="KW-1133">Transmembrane helix</keyword>